<dbReference type="PANTHER" id="PTHR43520">
    <property type="entry name" value="ATP7, ISOFORM B"/>
    <property type="match status" value="1"/>
</dbReference>
<dbReference type="PROSITE" id="PS51257">
    <property type="entry name" value="PROKAR_LIPOPROTEIN"/>
    <property type="match status" value="1"/>
</dbReference>
<dbReference type="InterPro" id="IPR017969">
    <property type="entry name" value="Heavy-metal-associated_CS"/>
</dbReference>
<evidence type="ECO:0000256" key="2">
    <source>
        <dbReference type="ARBA" id="ARBA00022967"/>
    </source>
</evidence>
<dbReference type="CDD" id="cd00371">
    <property type="entry name" value="HMA"/>
    <property type="match status" value="1"/>
</dbReference>
<dbReference type="GO" id="GO:0016020">
    <property type="term" value="C:membrane"/>
    <property type="evidence" value="ECO:0007669"/>
    <property type="project" value="TreeGrafter"/>
</dbReference>
<name>A0A0F9FQM7_9ZZZZ</name>
<dbReference type="InterPro" id="IPR036163">
    <property type="entry name" value="HMA_dom_sf"/>
</dbReference>
<dbReference type="SUPFAM" id="SSF55008">
    <property type="entry name" value="HMA, heavy metal-associated domain"/>
    <property type="match status" value="1"/>
</dbReference>
<sequence>MFKLKSLTVSCVSLFAVVFVFAFSFSVLQACEMGSDKSGCNEPCSGKACAYKEAKLIKVSCGLCGNTDESGSAEVVAQNADDIVLNIKGMTCGGCENRVKGALTACEGVKDVHVSYKNGKAIVHIEKGKANKEKLIEAVEKVGFTASEG</sequence>
<accession>A0A0F9FQM7</accession>
<dbReference type="GO" id="GO:0005507">
    <property type="term" value="F:copper ion binding"/>
    <property type="evidence" value="ECO:0007669"/>
    <property type="project" value="TreeGrafter"/>
</dbReference>
<evidence type="ECO:0000256" key="1">
    <source>
        <dbReference type="ARBA" id="ARBA00022723"/>
    </source>
</evidence>
<feature type="domain" description="HMA" evidence="3">
    <location>
        <begin position="81"/>
        <end position="147"/>
    </location>
</feature>
<keyword evidence="1" id="KW-0479">Metal-binding</keyword>
<evidence type="ECO:0000313" key="4">
    <source>
        <dbReference type="EMBL" id="KKL88523.1"/>
    </source>
</evidence>
<dbReference type="AlphaFoldDB" id="A0A0F9FQM7"/>
<evidence type="ECO:0000259" key="3">
    <source>
        <dbReference type="PROSITE" id="PS50846"/>
    </source>
</evidence>
<dbReference type="PANTHER" id="PTHR43520:SF8">
    <property type="entry name" value="P-TYPE CU(+) TRANSPORTER"/>
    <property type="match status" value="1"/>
</dbReference>
<gene>
    <name evidence="4" type="ORF">LCGC14_1923850</name>
</gene>
<keyword evidence="2" id="KW-1278">Translocase</keyword>
<dbReference type="GO" id="GO:0043682">
    <property type="term" value="F:P-type divalent copper transporter activity"/>
    <property type="evidence" value="ECO:0007669"/>
    <property type="project" value="TreeGrafter"/>
</dbReference>
<proteinExistence type="predicted"/>
<organism evidence="4">
    <name type="scientific">marine sediment metagenome</name>
    <dbReference type="NCBI Taxonomy" id="412755"/>
    <lineage>
        <taxon>unclassified sequences</taxon>
        <taxon>metagenomes</taxon>
        <taxon>ecological metagenomes</taxon>
    </lineage>
</organism>
<dbReference type="EMBL" id="LAZR01020541">
    <property type="protein sequence ID" value="KKL88523.1"/>
    <property type="molecule type" value="Genomic_DNA"/>
</dbReference>
<protein>
    <recommendedName>
        <fullName evidence="3">HMA domain-containing protein</fullName>
    </recommendedName>
</protein>
<dbReference type="Pfam" id="PF00403">
    <property type="entry name" value="HMA"/>
    <property type="match status" value="1"/>
</dbReference>
<dbReference type="FunFam" id="3.30.70.100:FF:000001">
    <property type="entry name" value="ATPase copper transporting beta"/>
    <property type="match status" value="1"/>
</dbReference>
<dbReference type="InterPro" id="IPR001802">
    <property type="entry name" value="MerP/CopZ"/>
</dbReference>
<dbReference type="PRINTS" id="PR00946">
    <property type="entry name" value="HGSCAVENGER"/>
</dbReference>
<dbReference type="Gene3D" id="3.30.70.100">
    <property type="match status" value="1"/>
</dbReference>
<reference evidence="4" key="1">
    <citation type="journal article" date="2015" name="Nature">
        <title>Complex archaea that bridge the gap between prokaryotes and eukaryotes.</title>
        <authorList>
            <person name="Spang A."/>
            <person name="Saw J.H."/>
            <person name="Jorgensen S.L."/>
            <person name="Zaremba-Niedzwiedzka K."/>
            <person name="Martijn J."/>
            <person name="Lind A.E."/>
            <person name="van Eijk R."/>
            <person name="Schleper C."/>
            <person name="Guy L."/>
            <person name="Ettema T.J."/>
        </authorList>
    </citation>
    <scope>NUCLEOTIDE SEQUENCE</scope>
</reference>
<comment type="caution">
    <text evidence="4">The sequence shown here is derived from an EMBL/GenBank/DDBJ whole genome shotgun (WGS) entry which is preliminary data.</text>
</comment>
<dbReference type="InterPro" id="IPR006121">
    <property type="entry name" value="HMA_dom"/>
</dbReference>
<dbReference type="PROSITE" id="PS50846">
    <property type="entry name" value="HMA_2"/>
    <property type="match status" value="1"/>
</dbReference>
<dbReference type="GO" id="GO:0055070">
    <property type="term" value="P:copper ion homeostasis"/>
    <property type="evidence" value="ECO:0007669"/>
    <property type="project" value="TreeGrafter"/>
</dbReference>
<dbReference type="PROSITE" id="PS01047">
    <property type="entry name" value="HMA_1"/>
    <property type="match status" value="1"/>
</dbReference>